<name>A0A429V6B6_9SPHN</name>
<dbReference type="OrthoDB" id="9778250at2"/>
<dbReference type="Proteomes" id="UP000274661">
    <property type="component" value="Unassembled WGS sequence"/>
</dbReference>
<feature type="domain" description="Peptidase M28" evidence="2">
    <location>
        <begin position="301"/>
        <end position="515"/>
    </location>
</feature>
<dbReference type="GO" id="GO:0006508">
    <property type="term" value="P:proteolysis"/>
    <property type="evidence" value="ECO:0007669"/>
    <property type="project" value="InterPro"/>
</dbReference>
<dbReference type="GO" id="GO:0008235">
    <property type="term" value="F:metalloexopeptidase activity"/>
    <property type="evidence" value="ECO:0007669"/>
    <property type="project" value="InterPro"/>
</dbReference>
<dbReference type="SUPFAM" id="SSF53187">
    <property type="entry name" value="Zn-dependent exopeptidases"/>
    <property type="match status" value="1"/>
</dbReference>
<dbReference type="InterPro" id="IPR046450">
    <property type="entry name" value="PA_dom_sf"/>
</dbReference>
<dbReference type="EMBL" id="RWJF01000001">
    <property type="protein sequence ID" value="RST29470.1"/>
    <property type="molecule type" value="Genomic_DNA"/>
</dbReference>
<evidence type="ECO:0000313" key="3">
    <source>
        <dbReference type="EMBL" id="RST29470.1"/>
    </source>
</evidence>
<organism evidence="3 4">
    <name type="scientific">Sphingomonas ginkgonis</name>
    <dbReference type="NCBI Taxonomy" id="2315330"/>
    <lineage>
        <taxon>Bacteria</taxon>
        <taxon>Pseudomonadati</taxon>
        <taxon>Pseudomonadota</taxon>
        <taxon>Alphaproteobacteria</taxon>
        <taxon>Sphingomonadales</taxon>
        <taxon>Sphingomonadaceae</taxon>
        <taxon>Sphingomonas</taxon>
    </lineage>
</organism>
<protein>
    <submittedName>
        <fullName evidence="3">M20/M25/M40 family metallo-hydrolase</fullName>
    </submittedName>
</protein>
<sequence>MGKETARGEPSLMMFKRCAVALGGLLTIGAASPATMAVDSAAANRVHATVQFLADDLLEGRDTGSRGHEIAAAYVASQFQALGLQPGGENGGWFQRVPLRTASLNGPAAAWLNGQPLAIGQDISVRPSIVQQQQDVTAPLVFVGYGIDAPQIGVTDYRGLDLTGKIAVALDGTPDGLNTEIAAHLGSYKAQMAAKAGALGLVTIPAQVEPSARQRSAGAPRPVTNWVDTAGRNGGVPASLRVTASMTGTGASKLFAGASRSYAQLLAEAARKGARPAGFALPGKLRISRTSSWRDFTSPEVIGVLPGSDPALRGEYVVLMGHLDHLGMRPDPKPGEHAVNNGALDNAAGVATMLETARSFTASGRRPRRSVMFIANTGEEKGLLGADYFAAHPTVAAERIAALVDLDMPLPLYDFTDVIPFGAEHSTVAKVVARAGASMGIAVARDPMPEESIFVRSDHYRFVLRGVPAILLMTGWSNGGQPVWQNFLKNVYHSPRDNLLQPIRWDQLAKYAELNYRISRDLADAAERPRWYQGDFFGDSFAPGQPRAAR</sequence>
<dbReference type="SUPFAM" id="SSF52025">
    <property type="entry name" value="PA domain"/>
    <property type="match status" value="1"/>
</dbReference>
<comment type="caution">
    <text evidence="3">The sequence shown here is derived from an EMBL/GenBank/DDBJ whole genome shotgun (WGS) entry which is preliminary data.</text>
</comment>
<dbReference type="InterPro" id="IPR045175">
    <property type="entry name" value="M28_fam"/>
</dbReference>
<dbReference type="AlphaFoldDB" id="A0A429V6B6"/>
<keyword evidence="1" id="KW-0732">Signal</keyword>
<dbReference type="Gene3D" id="3.50.30.30">
    <property type="match status" value="1"/>
</dbReference>
<accession>A0A429V6B6</accession>
<dbReference type="PANTHER" id="PTHR12147">
    <property type="entry name" value="METALLOPEPTIDASE M28 FAMILY MEMBER"/>
    <property type="match status" value="1"/>
</dbReference>
<proteinExistence type="predicted"/>
<dbReference type="Gene3D" id="3.40.630.10">
    <property type="entry name" value="Zn peptidases"/>
    <property type="match status" value="2"/>
</dbReference>
<dbReference type="InterPro" id="IPR007484">
    <property type="entry name" value="Peptidase_M28"/>
</dbReference>
<dbReference type="PANTHER" id="PTHR12147:SF26">
    <property type="entry name" value="PEPTIDASE M28 DOMAIN-CONTAINING PROTEIN"/>
    <property type="match status" value="1"/>
</dbReference>
<evidence type="ECO:0000256" key="1">
    <source>
        <dbReference type="SAM" id="SignalP"/>
    </source>
</evidence>
<feature type="chain" id="PRO_5018994949" evidence="1">
    <location>
        <begin position="37"/>
        <end position="550"/>
    </location>
</feature>
<feature type="signal peptide" evidence="1">
    <location>
        <begin position="1"/>
        <end position="36"/>
    </location>
</feature>
<keyword evidence="4" id="KW-1185">Reference proteome</keyword>
<reference evidence="3 4" key="1">
    <citation type="submission" date="2018-12" db="EMBL/GenBank/DDBJ databases">
        <title>Sphingomonas sp. HMF7854 Genome sequencing and assembly.</title>
        <authorList>
            <person name="Cha I."/>
            <person name="Kang H."/>
            <person name="Kim H."/>
            <person name="Kang J."/>
            <person name="Joh K."/>
        </authorList>
    </citation>
    <scope>NUCLEOTIDE SEQUENCE [LARGE SCALE GENOMIC DNA]</scope>
    <source>
        <strain evidence="3 4">HMF7854</strain>
    </source>
</reference>
<evidence type="ECO:0000313" key="4">
    <source>
        <dbReference type="Proteomes" id="UP000274661"/>
    </source>
</evidence>
<keyword evidence="3" id="KW-0378">Hydrolase</keyword>
<gene>
    <name evidence="3" type="ORF">HMF7854_00470</name>
</gene>
<evidence type="ECO:0000259" key="2">
    <source>
        <dbReference type="Pfam" id="PF04389"/>
    </source>
</evidence>
<dbReference type="Pfam" id="PF04389">
    <property type="entry name" value="Peptidase_M28"/>
    <property type="match status" value="1"/>
</dbReference>